<gene>
    <name evidence="2" type="ORF">FLP15_04885</name>
</gene>
<evidence type="ECO:0000313" key="2">
    <source>
        <dbReference type="EMBL" id="QDK70627.1"/>
    </source>
</evidence>
<proteinExistence type="predicted"/>
<dbReference type="KEGG" id="lack:FLP15_04885"/>
<name>A0A514Z7Z9_9LACT</name>
<accession>A0A514Z7Z9</accession>
<organism evidence="2 3">
    <name type="scientific">Lactococcus protaetiae</name>
    <dbReference type="NCBI Taxonomy" id="2592653"/>
    <lineage>
        <taxon>Bacteria</taxon>
        <taxon>Bacillati</taxon>
        <taxon>Bacillota</taxon>
        <taxon>Bacilli</taxon>
        <taxon>Lactobacillales</taxon>
        <taxon>Streptococcaceae</taxon>
        <taxon>Lactococcus</taxon>
    </lineage>
</organism>
<dbReference type="Proteomes" id="UP000315128">
    <property type="component" value="Chromosome"/>
</dbReference>
<evidence type="ECO:0000256" key="1">
    <source>
        <dbReference type="SAM" id="Phobius"/>
    </source>
</evidence>
<sequence length="62" mass="6737">MKKDKMEPALRADLRDLVAPLSVCLGAELQEQKATTFFYLRAFSTTLSIGLPFGVAALAAYS</sequence>
<protein>
    <submittedName>
        <fullName evidence="2">Uncharacterized protein</fullName>
    </submittedName>
</protein>
<dbReference type="EMBL" id="CP041356">
    <property type="protein sequence ID" value="QDK70627.1"/>
    <property type="molecule type" value="Genomic_DNA"/>
</dbReference>
<dbReference type="AlphaFoldDB" id="A0A514Z7Z9"/>
<keyword evidence="1" id="KW-1133">Transmembrane helix</keyword>
<keyword evidence="3" id="KW-1185">Reference proteome</keyword>
<keyword evidence="1" id="KW-0472">Membrane</keyword>
<evidence type="ECO:0000313" key="3">
    <source>
        <dbReference type="Proteomes" id="UP000315128"/>
    </source>
</evidence>
<keyword evidence="1" id="KW-0812">Transmembrane</keyword>
<reference evidence="2 3" key="1">
    <citation type="submission" date="2019-07" db="EMBL/GenBank/DDBJ databases">
        <title>Genome sequencing of KACC 19320.</title>
        <authorList>
            <person name="Heo J."/>
            <person name="Kim S.-J."/>
            <person name="Kim J.-S."/>
            <person name="Hong S.-B."/>
            <person name="Kwon S.-W."/>
        </authorList>
    </citation>
    <scope>NUCLEOTIDE SEQUENCE [LARGE SCALE GENOMIC DNA]</scope>
    <source>
        <strain evidence="2 3">KACC 19320</strain>
    </source>
</reference>
<feature type="transmembrane region" description="Helical" evidence="1">
    <location>
        <begin position="39"/>
        <end position="61"/>
    </location>
</feature>